<sequence length="64" mass="7108">MTSWMDIRVGALSLSPGILSAIMSGVFLGRRIELMTCRGGFMTVPHSQQDYVILVWGQRYAVFG</sequence>
<dbReference type="InParanoid" id="A0A0C3EI76"/>
<dbReference type="EMBL" id="KN833138">
    <property type="protein sequence ID" value="KIM72355.1"/>
    <property type="molecule type" value="Genomic_DNA"/>
</dbReference>
<dbReference type="HOGENOM" id="CLU_2868501_0_0_1"/>
<evidence type="ECO:0000313" key="2">
    <source>
        <dbReference type="EMBL" id="KIM72355.1"/>
    </source>
</evidence>
<keyword evidence="1" id="KW-1133">Transmembrane helix</keyword>
<evidence type="ECO:0000313" key="3">
    <source>
        <dbReference type="Proteomes" id="UP000054166"/>
    </source>
</evidence>
<feature type="transmembrane region" description="Helical" evidence="1">
    <location>
        <begin position="12"/>
        <end position="29"/>
    </location>
</feature>
<name>A0A0C3EI76_PILCF</name>
<proteinExistence type="predicted"/>
<keyword evidence="1" id="KW-0812">Transmembrane</keyword>
<reference evidence="3" key="2">
    <citation type="submission" date="2015-01" db="EMBL/GenBank/DDBJ databases">
        <title>Evolutionary Origins and Diversification of the Mycorrhizal Mutualists.</title>
        <authorList>
            <consortium name="DOE Joint Genome Institute"/>
            <consortium name="Mycorrhizal Genomics Consortium"/>
            <person name="Kohler A."/>
            <person name="Kuo A."/>
            <person name="Nagy L.G."/>
            <person name="Floudas D."/>
            <person name="Copeland A."/>
            <person name="Barry K.W."/>
            <person name="Cichocki N."/>
            <person name="Veneault-Fourrey C."/>
            <person name="LaButti K."/>
            <person name="Lindquist E.A."/>
            <person name="Lipzen A."/>
            <person name="Lundell T."/>
            <person name="Morin E."/>
            <person name="Murat C."/>
            <person name="Riley R."/>
            <person name="Ohm R."/>
            <person name="Sun H."/>
            <person name="Tunlid A."/>
            <person name="Henrissat B."/>
            <person name="Grigoriev I.V."/>
            <person name="Hibbett D.S."/>
            <person name="Martin F."/>
        </authorList>
    </citation>
    <scope>NUCLEOTIDE SEQUENCE [LARGE SCALE GENOMIC DNA]</scope>
    <source>
        <strain evidence="3">F 1598</strain>
    </source>
</reference>
<protein>
    <submittedName>
        <fullName evidence="2">Uncharacterized protein</fullName>
    </submittedName>
</protein>
<organism evidence="2 3">
    <name type="scientific">Piloderma croceum (strain F 1598)</name>
    <dbReference type="NCBI Taxonomy" id="765440"/>
    <lineage>
        <taxon>Eukaryota</taxon>
        <taxon>Fungi</taxon>
        <taxon>Dikarya</taxon>
        <taxon>Basidiomycota</taxon>
        <taxon>Agaricomycotina</taxon>
        <taxon>Agaricomycetes</taxon>
        <taxon>Agaricomycetidae</taxon>
        <taxon>Atheliales</taxon>
        <taxon>Atheliaceae</taxon>
        <taxon>Piloderma</taxon>
    </lineage>
</organism>
<accession>A0A0C3EI76</accession>
<gene>
    <name evidence="2" type="ORF">PILCRDRAFT_16200</name>
</gene>
<reference evidence="2 3" key="1">
    <citation type="submission" date="2014-04" db="EMBL/GenBank/DDBJ databases">
        <authorList>
            <consortium name="DOE Joint Genome Institute"/>
            <person name="Kuo A."/>
            <person name="Tarkka M."/>
            <person name="Buscot F."/>
            <person name="Kohler A."/>
            <person name="Nagy L.G."/>
            <person name="Floudas D."/>
            <person name="Copeland A."/>
            <person name="Barry K.W."/>
            <person name="Cichocki N."/>
            <person name="Veneault-Fourrey C."/>
            <person name="LaButti K."/>
            <person name="Lindquist E.A."/>
            <person name="Lipzen A."/>
            <person name="Lundell T."/>
            <person name="Morin E."/>
            <person name="Murat C."/>
            <person name="Sun H."/>
            <person name="Tunlid A."/>
            <person name="Henrissat B."/>
            <person name="Grigoriev I.V."/>
            <person name="Hibbett D.S."/>
            <person name="Martin F."/>
            <person name="Nordberg H.P."/>
            <person name="Cantor M.N."/>
            <person name="Hua S.X."/>
        </authorList>
    </citation>
    <scope>NUCLEOTIDE SEQUENCE [LARGE SCALE GENOMIC DNA]</scope>
    <source>
        <strain evidence="2 3">F 1598</strain>
    </source>
</reference>
<keyword evidence="1" id="KW-0472">Membrane</keyword>
<dbReference type="AlphaFoldDB" id="A0A0C3EI76"/>
<keyword evidence="3" id="KW-1185">Reference proteome</keyword>
<evidence type="ECO:0000256" key="1">
    <source>
        <dbReference type="SAM" id="Phobius"/>
    </source>
</evidence>
<dbReference type="Proteomes" id="UP000054166">
    <property type="component" value="Unassembled WGS sequence"/>
</dbReference>